<comment type="similarity">
    <text evidence="2">Belongs to the TenA family.</text>
</comment>
<evidence type="ECO:0000313" key="4">
    <source>
        <dbReference type="EMBL" id="MDQ0103929.1"/>
    </source>
</evidence>
<reference evidence="4 5" key="1">
    <citation type="submission" date="2023-07" db="EMBL/GenBank/DDBJ databases">
        <title>Sorghum-associated microbial communities from plants grown in Nebraska, USA.</title>
        <authorList>
            <person name="Schachtman D."/>
        </authorList>
    </citation>
    <scope>NUCLEOTIDE SEQUENCE [LARGE SCALE GENOMIC DNA]</scope>
    <source>
        <strain evidence="4 5">CC523</strain>
    </source>
</reference>
<comment type="caution">
    <text evidence="4">The sequence shown here is derived from an EMBL/GenBank/DDBJ whole genome shotgun (WGS) entry which is preliminary data.</text>
</comment>
<comment type="catalytic activity">
    <reaction evidence="2">
        <text>thiamine + H2O = 5-(2-hydroxyethyl)-4-methylthiazole + 4-amino-5-hydroxymethyl-2-methylpyrimidine + H(+)</text>
        <dbReference type="Rhea" id="RHEA:17509"/>
        <dbReference type="ChEBI" id="CHEBI:15377"/>
        <dbReference type="ChEBI" id="CHEBI:15378"/>
        <dbReference type="ChEBI" id="CHEBI:16892"/>
        <dbReference type="ChEBI" id="CHEBI:17957"/>
        <dbReference type="ChEBI" id="CHEBI:18385"/>
        <dbReference type="EC" id="3.5.99.2"/>
    </reaction>
</comment>
<dbReference type="RefSeq" id="WP_306879166.1">
    <property type="nucleotide sequence ID" value="NZ_JAUSSW010000012.1"/>
</dbReference>
<evidence type="ECO:0000259" key="3">
    <source>
        <dbReference type="Pfam" id="PF03070"/>
    </source>
</evidence>
<feature type="domain" description="Thiaminase-2/PQQC" evidence="3">
    <location>
        <begin position="9"/>
        <end position="213"/>
    </location>
</feature>
<dbReference type="EC" id="3.5.99.2" evidence="2"/>
<dbReference type="Gene3D" id="1.20.910.10">
    <property type="entry name" value="Heme oxygenase-like"/>
    <property type="match status" value="1"/>
</dbReference>
<dbReference type="GO" id="GO:0050334">
    <property type="term" value="F:thiaminase activity"/>
    <property type="evidence" value="ECO:0007669"/>
    <property type="project" value="UniProtKB-EC"/>
</dbReference>
<dbReference type="PANTHER" id="PTHR43198:SF2">
    <property type="entry name" value="SI:CH1073-67J19.1-RELATED"/>
    <property type="match status" value="1"/>
</dbReference>
<dbReference type="CDD" id="cd19358">
    <property type="entry name" value="TenA_E_Spr0628-like"/>
    <property type="match status" value="1"/>
</dbReference>
<dbReference type="InterPro" id="IPR026285">
    <property type="entry name" value="TenA_E"/>
</dbReference>
<comment type="pathway">
    <text evidence="1 2">Cofactor biosynthesis; thiamine diphosphate biosynthesis.</text>
</comment>
<organism evidence="4 5">
    <name type="scientific">Paenarthrobacter nicotinovorans</name>
    <name type="common">Arthrobacter nicotinovorans</name>
    <dbReference type="NCBI Taxonomy" id="29320"/>
    <lineage>
        <taxon>Bacteria</taxon>
        <taxon>Bacillati</taxon>
        <taxon>Actinomycetota</taxon>
        <taxon>Actinomycetes</taxon>
        <taxon>Micrococcales</taxon>
        <taxon>Micrococcaceae</taxon>
        <taxon>Paenarthrobacter</taxon>
    </lineage>
</organism>
<evidence type="ECO:0000256" key="2">
    <source>
        <dbReference type="PIRNR" id="PIRNR003170"/>
    </source>
</evidence>
<dbReference type="PANTHER" id="PTHR43198">
    <property type="entry name" value="BIFUNCTIONAL TH2 PROTEIN"/>
    <property type="match status" value="1"/>
</dbReference>
<protein>
    <recommendedName>
        <fullName evidence="2">Aminopyrimidine aminohydrolase</fullName>
        <ecNumber evidence="2">3.5.99.2</ecNumber>
    </recommendedName>
</protein>
<gene>
    <name evidence="4" type="ORF">J2T10_003598</name>
</gene>
<dbReference type="InterPro" id="IPR016084">
    <property type="entry name" value="Haem_Oase-like_multi-hlx"/>
</dbReference>
<keyword evidence="2 4" id="KW-0378">Hydrolase</keyword>
<dbReference type="Proteomes" id="UP001244563">
    <property type="component" value="Unassembled WGS sequence"/>
</dbReference>
<dbReference type="SUPFAM" id="SSF48613">
    <property type="entry name" value="Heme oxygenase-like"/>
    <property type="match status" value="1"/>
</dbReference>
<dbReference type="EMBL" id="JAUSSW010000012">
    <property type="protein sequence ID" value="MDQ0103929.1"/>
    <property type="molecule type" value="Genomic_DNA"/>
</dbReference>
<dbReference type="InterPro" id="IPR050967">
    <property type="entry name" value="Thiamine_Salvage_TenA"/>
</dbReference>
<name>A0ABT9TQH7_PAENI</name>
<dbReference type="Pfam" id="PF03070">
    <property type="entry name" value="TENA_THI-4"/>
    <property type="match status" value="1"/>
</dbReference>
<comment type="catalytic activity">
    <reaction evidence="2">
        <text>4-amino-5-aminomethyl-2-methylpyrimidine + H2O = 4-amino-5-hydroxymethyl-2-methylpyrimidine + NH4(+)</text>
        <dbReference type="Rhea" id="RHEA:31799"/>
        <dbReference type="ChEBI" id="CHEBI:15377"/>
        <dbReference type="ChEBI" id="CHEBI:16892"/>
        <dbReference type="ChEBI" id="CHEBI:28938"/>
        <dbReference type="ChEBI" id="CHEBI:63416"/>
        <dbReference type="EC" id="3.5.99.2"/>
    </reaction>
</comment>
<keyword evidence="5" id="KW-1185">Reference proteome</keyword>
<dbReference type="InterPro" id="IPR004305">
    <property type="entry name" value="Thiaminase-2/PQQC"/>
</dbReference>
<keyword evidence="2" id="KW-0784">Thiamine biosynthesis</keyword>
<evidence type="ECO:0000256" key="1">
    <source>
        <dbReference type="ARBA" id="ARBA00004948"/>
    </source>
</evidence>
<evidence type="ECO:0000313" key="5">
    <source>
        <dbReference type="Proteomes" id="UP001244563"/>
    </source>
</evidence>
<proteinExistence type="inferred from homology"/>
<comment type="function">
    <text evidence="2">Catalyzes an amino-pyrimidine hydrolysis reaction at the C5' of the pyrimidine moiety of thiamine compounds, a reaction that is part of a thiamine salvage pathway. Thus, catalyzes the conversion of 4-amino-5-aminomethyl-2-methylpyrimidine to 4-amino-5-hydroxymethyl-2-methylpyrimidine (HMP).</text>
</comment>
<sequence>MGFANELRNQHAEDWDAAVNHPFVDQLLDGSLPDENLRHYLVQDYQFCDAFTALLGQAVASAPSLPSRLVFAGVLGAFASDENTYFQDCFAELDVPEADRAAPALHRVTRDFDALMRSALGTRSYPEVLAVLLVAEWLYGDWAARAGDPGQWPTSAKHAEWIRLHNNPEYNAWVTWLRDEFDAVEPKDAAARGRVAATFGEAVRLERAFFDAALVPAEVRGMEREPGPAALRK</sequence>
<accession>A0ABT9TQH7</accession>
<dbReference type="PIRSF" id="PIRSF003170">
    <property type="entry name" value="Pet18p"/>
    <property type="match status" value="1"/>
</dbReference>